<gene>
    <name evidence="2" type="ORF">HGB48_22425</name>
</gene>
<organism evidence="2 3">
    <name type="scientific">Actinomadura latina</name>
    <dbReference type="NCBI Taxonomy" id="163603"/>
    <lineage>
        <taxon>Bacteria</taxon>
        <taxon>Bacillati</taxon>
        <taxon>Actinomycetota</taxon>
        <taxon>Actinomycetes</taxon>
        <taxon>Streptosporangiales</taxon>
        <taxon>Thermomonosporaceae</taxon>
        <taxon>Actinomadura</taxon>
    </lineage>
</organism>
<dbReference type="AlphaFoldDB" id="A0A846Z5G9"/>
<evidence type="ECO:0000259" key="1">
    <source>
        <dbReference type="SMART" id="SM00881"/>
    </source>
</evidence>
<dbReference type="InterPro" id="IPR032875">
    <property type="entry name" value="Succ_CoA_lig_flav_dom"/>
</dbReference>
<sequence>MNGDRSGLARVLAPRSVAVVGASPTRKGPATTVLANLRAAAAPPAAYAVNNRYAGHDGFHASVASLPEVPDVVVVAVPAGAVSDVVREAADCGTGSFLVLSSGFAEAGEEGRAREAELKALALERGLTVLGPNSLGVFNFASGVHLTFGTVIGGHVPAADEVGRAALIVQSGAIGSYLTGMAKPRTPFRYMFSTGNELVLTAGDLVAHLARDPEIDVIALYIEGTDDGRALLEAISLAGSLGKRVVLLPAGESAASSRAAASHTAAMASSNVLTRMLAANAGAFTADTPEELLGTVAVLLGHGEPRAPGVGIVSVSGGAGVITADRLAEAGLEIPEPAPETVERLRAALPGFVVPGNPTDTTAGAVYDPSIMVGALGALAGDPGVGQLITLMGAGGEHAPAIAAALIEAAPKLAKPNQLVWQACPEAVRPVLAAGPVPVSPTLANAVGVARALCRPGPVRAEDAADDGPLPDLAGLAPDGGGFLTESQSRELLRSAGLPIAAAAVLGPDAEHGFALDSAVAFPVAVKLQAAGVRHKTEIGGIVLDVRDEDELREAVRATAAAARERVPGIAIEGWTVEQMAPRGVEVLLSARHDPAYGPVVLAGSGGVQAELIGDLWAMAAPIGPDAARELLARTKVGRVLSGYRGRDTDLGPLCAVIARLSGLVARLPRIREIECNPVIVAGDGTATIADSLVELADSRS</sequence>
<dbReference type="Gene3D" id="3.30.1490.20">
    <property type="entry name" value="ATP-grasp fold, A domain"/>
    <property type="match status" value="1"/>
</dbReference>
<dbReference type="SUPFAM" id="SSF56059">
    <property type="entry name" value="Glutathione synthetase ATP-binding domain-like"/>
    <property type="match status" value="1"/>
</dbReference>
<feature type="domain" description="CoA-binding" evidence="1">
    <location>
        <begin position="11"/>
        <end position="104"/>
    </location>
</feature>
<name>A0A846Z5G9_9ACTN</name>
<dbReference type="InterPro" id="IPR013815">
    <property type="entry name" value="ATP_grasp_subdomain_1"/>
</dbReference>
<dbReference type="Proteomes" id="UP000579250">
    <property type="component" value="Unassembled WGS sequence"/>
</dbReference>
<dbReference type="GO" id="GO:0005524">
    <property type="term" value="F:ATP binding"/>
    <property type="evidence" value="ECO:0007669"/>
    <property type="project" value="InterPro"/>
</dbReference>
<dbReference type="GO" id="GO:0016874">
    <property type="term" value="F:ligase activity"/>
    <property type="evidence" value="ECO:0007669"/>
    <property type="project" value="UniProtKB-KW"/>
</dbReference>
<dbReference type="Gene3D" id="3.40.50.720">
    <property type="entry name" value="NAD(P)-binding Rossmann-like Domain"/>
    <property type="match status" value="1"/>
</dbReference>
<dbReference type="InterPro" id="IPR016102">
    <property type="entry name" value="Succinyl-CoA_synth-like"/>
</dbReference>
<dbReference type="Gene3D" id="3.30.470.20">
    <property type="entry name" value="ATP-grasp fold, B domain"/>
    <property type="match status" value="1"/>
</dbReference>
<keyword evidence="3" id="KW-1185">Reference proteome</keyword>
<reference evidence="2 3" key="1">
    <citation type="submission" date="2020-04" db="EMBL/GenBank/DDBJ databases">
        <title>MicrobeNet Type strains.</title>
        <authorList>
            <person name="Nicholson A.C."/>
        </authorList>
    </citation>
    <scope>NUCLEOTIDE SEQUENCE [LARGE SCALE GENOMIC DNA]</scope>
    <source>
        <strain evidence="2 3">ATCC BAA-277</strain>
    </source>
</reference>
<dbReference type="Pfam" id="PF13549">
    <property type="entry name" value="ATP-grasp_5"/>
    <property type="match status" value="1"/>
</dbReference>
<dbReference type="Pfam" id="PF13380">
    <property type="entry name" value="CoA_binding_2"/>
    <property type="match status" value="1"/>
</dbReference>
<dbReference type="InterPro" id="IPR003781">
    <property type="entry name" value="CoA-bd"/>
</dbReference>
<dbReference type="PANTHER" id="PTHR42793:SF1">
    <property type="entry name" value="PEPTIDYL-LYSINE N-ACETYLTRANSFERASE PATZ"/>
    <property type="match status" value="1"/>
</dbReference>
<evidence type="ECO:0000313" key="2">
    <source>
        <dbReference type="EMBL" id="NKZ06482.1"/>
    </source>
</evidence>
<dbReference type="InterPro" id="IPR036291">
    <property type="entry name" value="NAD(P)-bd_dom_sf"/>
</dbReference>
<accession>A0A846Z5G9</accession>
<dbReference type="EMBL" id="JAAXPI010000036">
    <property type="protein sequence ID" value="NKZ06482.1"/>
    <property type="molecule type" value="Genomic_DNA"/>
</dbReference>
<dbReference type="SUPFAM" id="SSF52210">
    <property type="entry name" value="Succinyl-CoA synthetase domains"/>
    <property type="match status" value="2"/>
</dbReference>
<dbReference type="RefSeq" id="WP_067640748.1">
    <property type="nucleotide sequence ID" value="NZ_JAAXPI010000036.1"/>
</dbReference>
<keyword evidence="2" id="KW-0436">Ligase</keyword>
<dbReference type="SMART" id="SM00881">
    <property type="entry name" value="CoA_binding"/>
    <property type="match status" value="1"/>
</dbReference>
<dbReference type="PANTHER" id="PTHR42793">
    <property type="entry name" value="COA BINDING DOMAIN CONTAINING PROTEIN"/>
    <property type="match status" value="1"/>
</dbReference>
<dbReference type="Pfam" id="PF13607">
    <property type="entry name" value="Succ_CoA_lig"/>
    <property type="match status" value="1"/>
</dbReference>
<dbReference type="Gene3D" id="3.40.50.261">
    <property type="entry name" value="Succinyl-CoA synthetase domains"/>
    <property type="match status" value="2"/>
</dbReference>
<proteinExistence type="predicted"/>
<evidence type="ECO:0000313" key="3">
    <source>
        <dbReference type="Proteomes" id="UP000579250"/>
    </source>
</evidence>
<comment type="caution">
    <text evidence="2">The sequence shown here is derived from an EMBL/GenBank/DDBJ whole genome shotgun (WGS) entry which is preliminary data.</text>
</comment>
<dbReference type="SUPFAM" id="SSF51735">
    <property type="entry name" value="NAD(P)-binding Rossmann-fold domains"/>
    <property type="match status" value="1"/>
</dbReference>
<protein>
    <submittedName>
        <fullName evidence="2">Acetate--CoA ligase family protein</fullName>
    </submittedName>
</protein>